<protein>
    <submittedName>
        <fullName evidence="1">Uncharacterized protein</fullName>
    </submittedName>
</protein>
<keyword evidence="2" id="KW-1185">Reference proteome</keyword>
<evidence type="ECO:0000313" key="1">
    <source>
        <dbReference type="EMBL" id="KAJ8104725.1"/>
    </source>
</evidence>
<comment type="caution">
    <text evidence="1">The sequence shown here is derived from an EMBL/GenBank/DDBJ whole genome shotgun (WGS) entry which is preliminary data.</text>
</comment>
<name>A0ACC2HNX3_9PLEO</name>
<gene>
    <name evidence="1" type="ORF">OPT61_g10605</name>
</gene>
<dbReference type="EMBL" id="JAPHNI010001843">
    <property type="protein sequence ID" value="KAJ8104725.1"/>
    <property type="molecule type" value="Genomic_DNA"/>
</dbReference>
<sequence>MARLAKDLERLKANNVRITQDKERLTKELEDLGIDTEGMSHADMQATKDEIERAKTPEVENLPQTASGPAQASPLHEAGDSAASQSQNEHATEPESGIVQTPPGTGSLPNPPQFSYLPGLGQTASGVPAPTAPDRAPQRAQQQSRDVLHDMQPASDRTEPAAPTSHVSGLNDRASATPMDDDEDFYSPPPVEVGIDTGATELQAPEPPAEQDTTAAPSPSEEGEVDMSESSEDEEEEYEPEEPVADGPVETHVDMPVAEGSAADPVSQQAQLPEPPVDQSQSIGQSQVSTEDEEAYEPPDVDEEMTEVADAAQLEASSPDADDGAMDIATSSSDDSDDSDSDSDSESDGEIQSEMGDSESQIRVAQQDTNIADDLAPELQPETTAAVIPSGSLPDVPVEEEPKPPAFTPYESPLRMFKSYRYHPNFSQDVDGGFLSMTYSHQIDSDKPLCPFESAGGSCNDPECPNQHFRGMSITGEKLLVQLGTANPGKTQEEKQQWNDGLRTVLKDLRQQNVKDPNGIAREIAKYRRQFFNDDTRVVNL</sequence>
<evidence type="ECO:0000313" key="2">
    <source>
        <dbReference type="Proteomes" id="UP001153331"/>
    </source>
</evidence>
<dbReference type="Proteomes" id="UP001153331">
    <property type="component" value="Unassembled WGS sequence"/>
</dbReference>
<reference evidence="1" key="1">
    <citation type="submission" date="2022-11" db="EMBL/GenBank/DDBJ databases">
        <title>Genome Sequence of Boeremia exigua.</title>
        <authorList>
            <person name="Buettner E."/>
        </authorList>
    </citation>
    <scope>NUCLEOTIDE SEQUENCE</scope>
    <source>
        <strain evidence="1">CU02</strain>
    </source>
</reference>
<accession>A0ACC2HNX3</accession>
<proteinExistence type="predicted"/>
<organism evidence="1 2">
    <name type="scientific">Boeremia exigua</name>
    <dbReference type="NCBI Taxonomy" id="749465"/>
    <lineage>
        <taxon>Eukaryota</taxon>
        <taxon>Fungi</taxon>
        <taxon>Dikarya</taxon>
        <taxon>Ascomycota</taxon>
        <taxon>Pezizomycotina</taxon>
        <taxon>Dothideomycetes</taxon>
        <taxon>Pleosporomycetidae</taxon>
        <taxon>Pleosporales</taxon>
        <taxon>Pleosporineae</taxon>
        <taxon>Didymellaceae</taxon>
        <taxon>Boeremia</taxon>
    </lineage>
</organism>